<keyword evidence="2" id="KW-0472">Membrane</keyword>
<sequence length="115" mass="12289">MDVDDKMASSNMEEKPASMLEKGPRGDQGVERVATVDIDNYHGIHLRTILVYIALCLLSFTQLVNGVGSGAFARNIATAIGGADKTVWLAQAIVIVTVVLGPPASQAADFFGRKW</sequence>
<gene>
    <name evidence="3" type="ORF">LTR24_001580</name>
</gene>
<dbReference type="Proteomes" id="UP001345013">
    <property type="component" value="Unassembled WGS sequence"/>
</dbReference>
<feature type="region of interest" description="Disordered" evidence="1">
    <location>
        <begin position="1"/>
        <end position="28"/>
    </location>
</feature>
<feature type="transmembrane region" description="Helical" evidence="2">
    <location>
        <begin position="88"/>
        <end position="111"/>
    </location>
</feature>
<keyword evidence="2" id="KW-1133">Transmembrane helix</keyword>
<reference evidence="3 4" key="1">
    <citation type="submission" date="2023-08" db="EMBL/GenBank/DDBJ databases">
        <title>Black Yeasts Isolated from many extreme environments.</title>
        <authorList>
            <person name="Coleine C."/>
            <person name="Stajich J.E."/>
            <person name="Selbmann L."/>
        </authorList>
    </citation>
    <scope>NUCLEOTIDE SEQUENCE [LARGE SCALE GENOMIC DNA]</scope>
    <source>
        <strain evidence="3 4">CCFEE 5885</strain>
    </source>
</reference>
<proteinExistence type="predicted"/>
<organism evidence="3 4">
    <name type="scientific">Lithohypha guttulata</name>
    <dbReference type="NCBI Taxonomy" id="1690604"/>
    <lineage>
        <taxon>Eukaryota</taxon>
        <taxon>Fungi</taxon>
        <taxon>Dikarya</taxon>
        <taxon>Ascomycota</taxon>
        <taxon>Pezizomycotina</taxon>
        <taxon>Eurotiomycetes</taxon>
        <taxon>Chaetothyriomycetidae</taxon>
        <taxon>Chaetothyriales</taxon>
        <taxon>Trichomeriaceae</taxon>
        <taxon>Lithohypha</taxon>
    </lineage>
</organism>
<evidence type="ECO:0000313" key="3">
    <source>
        <dbReference type="EMBL" id="KAK5098952.1"/>
    </source>
</evidence>
<evidence type="ECO:0000256" key="1">
    <source>
        <dbReference type="SAM" id="MobiDB-lite"/>
    </source>
</evidence>
<evidence type="ECO:0000313" key="4">
    <source>
        <dbReference type="Proteomes" id="UP001345013"/>
    </source>
</evidence>
<comment type="caution">
    <text evidence="3">The sequence shown here is derived from an EMBL/GenBank/DDBJ whole genome shotgun (WGS) entry which is preliminary data.</text>
</comment>
<feature type="transmembrane region" description="Helical" evidence="2">
    <location>
        <begin position="49"/>
        <end position="68"/>
    </location>
</feature>
<dbReference type="EMBL" id="JAVRRG010000012">
    <property type="protein sequence ID" value="KAK5098952.1"/>
    <property type="molecule type" value="Genomic_DNA"/>
</dbReference>
<accession>A0ABR0KK26</accession>
<evidence type="ECO:0000256" key="2">
    <source>
        <dbReference type="SAM" id="Phobius"/>
    </source>
</evidence>
<protein>
    <recommendedName>
        <fullName evidence="5">Major facilitator superfamily (MFS) profile domain-containing protein</fullName>
    </recommendedName>
</protein>
<evidence type="ECO:0008006" key="5">
    <source>
        <dbReference type="Google" id="ProtNLM"/>
    </source>
</evidence>
<name>A0ABR0KK26_9EURO</name>
<keyword evidence="2" id="KW-0812">Transmembrane</keyword>
<keyword evidence="4" id="KW-1185">Reference proteome</keyword>